<evidence type="ECO:0000259" key="6">
    <source>
        <dbReference type="PROSITE" id="PS50850"/>
    </source>
</evidence>
<reference evidence="8" key="1">
    <citation type="submission" date="2016-10" db="EMBL/GenBank/DDBJ databases">
        <authorList>
            <person name="Varghese N."/>
            <person name="Submissions S."/>
        </authorList>
    </citation>
    <scope>NUCLEOTIDE SEQUENCE [LARGE SCALE GENOMIC DNA]</scope>
    <source>
        <strain evidence="8">MO64</strain>
    </source>
</reference>
<feature type="transmembrane region" description="Helical" evidence="5">
    <location>
        <begin position="366"/>
        <end position="387"/>
    </location>
</feature>
<gene>
    <name evidence="7" type="ORF">SAMN05192579_10631</name>
</gene>
<feature type="transmembrane region" description="Helical" evidence="5">
    <location>
        <begin position="39"/>
        <end position="64"/>
    </location>
</feature>
<dbReference type="EMBL" id="FOSR01000006">
    <property type="protein sequence ID" value="SFK74000.1"/>
    <property type="molecule type" value="Genomic_DNA"/>
</dbReference>
<keyword evidence="1 5" id="KW-0812">Transmembrane</keyword>
<dbReference type="PANTHER" id="PTHR43129">
    <property type="entry name" value="FOSMIDOMYCIN RESISTANCE PROTEIN"/>
    <property type="match status" value="1"/>
</dbReference>
<sequence>MNDTASSTQSLLNDPEAGAAPPMVTTAQAAGKSPTRYSVLGAVSFVHVLNDMMQSVILAIYPLLKGEFNLSFFQIGAITLTFQLTASLLQPVVGMVTDRKSLPYSLPIGMCFTLSGLLLLSVAPSYPLLLLAVALIGCGSSVFHPESARVARMASGGRYGFAQSVFQIGGNLGQALGPLLAAGIVLKFGRSHVGWFGLAAVLGIIVLLQVSRWYSHHINERVRKRTHADHPPFPAPVVRRTIGVLMVLMFSKFFYLASISSYYEFYLMHRFGLSMASATRLLAVFLMAVAAGTLIGGPIGDRIGRKQVIWFSILGIAPFTLLLPHVGLTWTVGLSVVIGVVLASAFPAIIVYAQDMMPHRIGMISGMFYGLSFGLGGLGAAVLGVVADHFGIVFVYQVCAFLPLLGLLAVFLPNVHPPGHGA</sequence>
<dbReference type="PROSITE" id="PS50850">
    <property type="entry name" value="MFS"/>
    <property type="match status" value="1"/>
</dbReference>
<protein>
    <submittedName>
        <fullName evidence="7">MFS transporter, FSR family, fosmidomycin resistance protein</fullName>
    </submittedName>
</protein>
<feature type="transmembrane region" description="Helical" evidence="5">
    <location>
        <begin position="393"/>
        <end position="412"/>
    </location>
</feature>
<feature type="transmembrane region" description="Helical" evidence="5">
    <location>
        <begin position="70"/>
        <end position="89"/>
    </location>
</feature>
<feature type="region of interest" description="Disordered" evidence="4">
    <location>
        <begin position="1"/>
        <end position="20"/>
    </location>
</feature>
<feature type="transmembrane region" description="Helical" evidence="5">
    <location>
        <begin position="332"/>
        <end position="354"/>
    </location>
</feature>
<dbReference type="SUPFAM" id="SSF103473">
    <property type="entry name" value="MFS general substrate transporter"/>
    <property type="match status" value="1"/>
</dbReference>
<dbReference type="GO" id="GO:0005886">
    <property type="term" value="C:plasma membrane"/>
    <property type="evidence" value="ECO:0007669"/>
    <property type="project" value="TreeGrafter"/>
</dbReference>
<accession>A0A1I4C038</accession>
<keyword evidence="2 5" id="KW-1133">Transmembrane helix</keyword>
<feature type="transmembrane region" description="Helical" evidence="5">
    <location>
        <begin position="192"/>
        <end position="215"/>
    </location>
</feature>
<dbReference type="InterPro" id="IPR020846">
    <property type="entry name" value="MFS_dom"/>
</dbReference>
<name>A0A1I4C038_9GAMM</name>
<evidence type="ECO:0000256" key="5">
    <source>
        <dbReference type="SAM" id="Phobius"/>
    </source>
</evidence>
<proteinExistence type="predicted"/>
<keyword evidence="3 5" id="KW-0472">Membrane</keyword>
<evidence type="ECO:0000256" key="4">
    <source>
        <dbReference type="SAM" id="MobiDB-lite"/>
    </source>
</evidence>
<dbReference type="Pfam" id="PF07690">
    <property type="entry name" value="MFS_1"/>
    <property type="match status" value="1"/>
</dbReference>
<dbReference type="GO" id="GO:0022857">
    <property type="term" value="F:transmembrane transporter activity"/>
    <property type="evidence" value="ECO:0007669"/>
    <property type="project" value="InterPro"/>
</dbReference>
<dbReference type="Proteomes" id="UP000198725">
    <property type="component" value="Unassembled WGS sequence"/>
</dbReference>
<dbReference type="InterPro" id="IPR036259">
    <property type="entry name" value="MFS_trans_sf"/>
</dbReference>
<evidence type="ECO:0000313" key="7">
    <source>
        <dbReference type="EMBL" id="SFK74000.1"/>
    </source>
</evidence>
<evidence type="ECO:0000256" key="3">
    <source>
        <dbReference type="ARBA" id="ARBA00023136"/>
    </source>
</evidence>
<evidence type="ECO:0000256" key="1">
    <source>
        <dbReference type="ARBA" id="ARBA00022692"/>
    </source>
</evidence>
<keyword evidence="8" id="KW-1185">Reference proteome</keyword>
<feature type="domain" description="Major facilitator superfamily (MFS) profile" evidence="6">
    <location>
        <begin position="39"/>
        <end position="418"/>
    </location>
</feature>
<evidence type="ECO:0000313" key="8">
    <source>
        <dbReference type="Proteomes" id="UP000198725"/>
    </source>
</evidence>
<dbReference type="PANTHER" id="PTHR43129:SF1">
    <property type="entry name" value="FOSMIDOMYCIN RESISTANCE PROTEIN"/>
    <property type="match status" value="1"/>
</dbReference>
<organism evidence="7 8">
    <name type="scientific">Rhodanobacter glycinis</name>
    <dbReference type="NCBI Taxonomy" id="582702"/>
    <lineage>
        <taxon>Bacteria</taxon>
        <taxon>Pseudomonadati</taxon>
        <taxon>Pseudomonadota</taxon>
        <taxon>Gammaproteobacteria</taxon>
        <taxon>Lysobacterales</taxon>
        <taxon>Rhodanobacteraceae</taxon>
        <taxon>Rhodanobacter</taxon>
    </lineage>
</organism>
<feature type="transmembrane region" description="Helical" evidence="5">
    <location>
        <begin position="275"/>
        <end position="296"/>
    </location>
</feature>
<dbReference type="CDD" id="cd17478">
    <property type="entry name" value="MFS_FsR"/>
    <property type="match status" value="1"/>
</dbReference>
<dbReference type="InterPro" id="IPR011701">
    <property type="entry name" value="MFS"/>
</dbReference>
<feature type="compositionally biased region" description="Polar residues" evidence="4">
    <location>
        <begin position="1"/>
        <end position="12"/>
    </location>
</feature>
<dbReference type="Gene3D" id="1.20.1250.20">
    <property type="entry name" value="MFS general substrate transporter like domains"/>
    <property type="match status" value="2"/>
</dbReference>
<evidence type="ECO:0000256" key="2">
    <source>
        <dbReference type="ARBA" id="ARBA00022989"/>
    </source>
</evidence>
<dbReference type="AlphaFoldDB" id="A0A1I4C038"/>
<feature type="transmembrane region" description="Helical" evidence="5">
    <location>
        <begin position="242"/>
        <end position="263"/>
    </location>
</feature>
<feature type="transmembrane region" description="Helical" evidence="5">
    <location>
        <begin position="308"/>
        <end position="326"/>
    </location>
</feature>